<reference evidence="15 16" key="1">
    <citation type="submission" date="2023-09" db="UniProtKB">
        <authorList>
            <consortium name="RefSeq"/>
        </authorList>
    </citation>
    <scope>IDENTIFICATION</scope>
    <source>
        <tissue evidence="15 16">Gonads</tissue>
    </source>
</reference>
<evidence type="ECO:0000256" key="5">
    <source>
        <dbReference type="ARBA" id="ARBA00023040"/>
    </source>
</evidence>
<dbReference type="OMA" id="IPVTLWH"/>
<evidence type="ECO:0000313" key="17">
    <source>
        <dbReference type="RefSeq" id="XP_013416463.1"/>
    </source>
</evidence>
<proteinExistence type="inferred from homology"/>
<dbReference type="GO" id="GO:0016907">
    <property type="term" value="F:G protein-coupled acetylcholine receptor activity"/>
    <property type="evidence" value="ECO:0007669"/>
    <property type="project" value="InterPro"/>
</dbReference>
<dbReference type="InterPro" id="IPR000276">
    <property type="entry name" value="GPCR_Rhodpsn"/>
</dbReference>
<evidence type="ECO:0000256" key="12">
    <source>
        <dbReference type="SAM" id="Phobius"/>
    </source>
</evidence>
<feature type="transmembrane region" description="Helical" evidence="12">
    <location>
        <begin position="84"/>
        <end position="108"/>
    </location>
</feature>
<dbReference type="GO" id="GO:0004993">
    <property type="term" value="F:G protein-coupled serotonin receptor activity"/>
    <property type="evidence" value="ECO:0007669"/>
    <property type="project" value="TreeGrafter"/>
</dbReference>
<dbReference type="OrthoDB" id="10071887at2759"/>
<dbReference type="KEGG" id="lak:106178019"/>
<keyword evidence="5 9" id="KW-0297">G-protein coupled receptor</keyword>
<dbReference type="RefSeq" id="XP_013416464.1">
    <property type="nucleotide sequence ID" value="XM_013561010.2"/>
</dbReference>
<evidence type="ECO:0000256" key="1">
    <source>
        <dbReference type="ARBA" id="ARBA00004651"/>
    </source>
</evidence>
<dbReference type="RefSeq" id="XP_013416462.1">
    <property type="nucleotide sequence ID" value="XM_013561008.2"/>
</dbReference>
<keyword evidence="4 12" id="KW-1133">Transmembrane helix</keyword>
<keyword evidence="14" id="KW-1185">Reference proteome</keyword>
<dbReference type="AlphaFoldDB" id="A0A1S3K240"/>
<dbReference type="InterPro" id="IPR000995">
    <property type="entry name" value="Musac_Ach_rcpt"/>
</dbReference>
<dbReference type="InterPro" id="IPR017452">
    <property type="entry name" value="GPCR_Rhodpsn_7TM"/>
</dbReference>
<name>A0A1S3K240_LINAN</name>
<keyword evidence="10" id="KW-0175">Coiled coil</keyword>
<dbReference type="PANTHER" id="PTHR24247">
    <property type="entry name" value="5-HYDROXYTRYPTAMINE RECEPTOR"/>
    <property type="match status" value="1"/>
</dbReference>
<dbReference type="GO" id="GO:0007197">
    <property type="term" value="P:adenylate cyclase-inhibiting G protein-coupled acetylcholine receptor signaling pathway"/>
    <property type="evidence" value="ECO:0007669"/>
    <property type="project" value="TreeGrafter"/>
</dbReference>
<dbReference type="GO" id="GO:0030425">
    <property type="term" value="C:dendrite"/>
    <property type="evidence" value="ECO:0007669"/>
    <property type="project" value="TreeGrafter"/>
</dbReference>
<evidence type="ECO:0000313" key="16">
    <source>
        <dbReference type="RefSeq" id="XP_013416462.1"/>
    </source>
</evidence>
<feature type="compositionally biased region" description="Basic and acidic residues" evidence="11">
    <location>
        <begin position="283"/>
        <end position="294"/>
    </location>
</feature>
<evidence type="ECO:0000256" key="2">
    <source>
        <dbReference type="ARBA" id="ARBA00022475"/>
    </source>
</evidence>
<keyword evidence="3 9" id="KW-0812">Transmembrane</keyword>
<evidence type="ECO:0000256" key="9">
    <source>
        <dbReference type="RuleBase" id="RU000688"/>
    </source>
</evidence>
<keyword evidence="6 12" id="KW-0472">Membrane</keyword>
<evidence type="ECO:0000256" key="3">
    <source>
        <dbReference type="ARBA" id="ARBA00022692"/>
    </source>
</evidence>
<dbReference type="Proteomes" id="UP000085678">
    <property type="component" value="Unplaced"/>
</dbReference>
<dbReference type="GeneID" id="106178019"/>
<organism evidence="18">
    <name type="scientific">Lingula anatina</name>
    <name type="common">Brachiopod</name>
    <name type="synonym">Lingula unguis</name>
    <dbReference type="NCBI Taxonomy" id="7574"/>
    <lineage>
        <taxon>Eukaryota</taxon>
        <taxon>Metazoa</taxon>
        <taxon>Spiralia</taxon>
        <taxon>Lophotrochozoa</taxon>
        <taxon>Brachiopoda</taxon>
        <taxon>Linguliformea</taxon>
        <taxon>Lingulata</taxon>
        <taxon>Lingulida</taxon>
        <taxon>Linguloidea</taxon>
        <taxon>Lingulidae</taxon>
        <taxon>Lingula</taxon>
    </lineage>
</organism>
<feature type="coiled-coil region" evidence="10">
    <location>
        <begin position="562"/>
        <end position="589"/>
    </location>
</feature>
<evidence type="ECO:0000256" key="4">
    <source>
        <dbReference type="ARBA" id="ARBA00022989"/>
    </source>
</evidence>
<comment type="similarity">
    <text evidence="9">Belongs to the G-protein coupled receptor 1 family.</text>
</comment>
<evidence type="ECO:0000256" key="10">
    <source>
        <dbReference type="SAM" id="Coils"/>
    </source>
</evidence>
<dbReference type="SUPFAM" id="SSF81321">
    <property type="entry name" value="Family A G protein-coupled receptor-like"/>
    <property type="match status" value="1"/>
</dbReference>
<dbReference type="RefSeq" id="XP_013416463.1">
    <property type="nucleotide sequence ID" value="XM_013561009.2"/>
</dbReference>
<feature type="domain" description="G-protein coupled receptors family 1 profile" evidence="13">
    <location>
        <begin position="100"/>
        <end position="642"/>
    </location>
</feature>
<feature type="transmembrane region" description="Helical" evidence="12">
    <location>
        <begin position="245"/>
        <end position="268"/>
    </location>
</feature>
<feature type="region of interest" description="Disordered" evidence="11">
    <location>
        <begin position="360"/>
        <end position="380"/>
    </location>
</feature>
<sequence length="684" mass="77596">MEPVPEFFAPVWVNLSEETSVLSYSHDDPTDEVTRRNYSIVNDILTSQSPWDDLKDNFTLFGNVSLVSDGCANKTNPHSTTETVLLSILVVILSVVTAGGNLLVLISFKMDKNLQTVNNYFLLSLAVADFFIGFFSMPLYSAYLIMGRWSLGPVICDSWLAMDFTMSNASVANLIIICFDRYLSITRPLTYRAKRTPRRAAIMISLAWSISFILWTPLIISWPYIEGRRTVPACECYIQFLQTNEWLAGILTIEAFYLPVTLMCVLYLRIYGETRKRQKELKNLQADKKMDKNKSKSSSSDDDLTSTSNFTRQNHQVNSISRENLEDMSDNESVQVEQMTVHRRTVWQKVKTCSCLAIDRDPEHEDSSSSDPRMSTDDNLSAVCHHSSNRRVSRHSHLNGKPVQRCVTTMPLISINPATPSESRDGMSQHAAGTSNADATTADSNHNQEDNYHSPAHDDKQKDTLYTIVIKLGKEGDTSSCSKIQMIRGDSTESEYNYSDIDDGGTKETTLCDLNDEANPGIRRSISCGPWVPRGRAPGTPALGRKVHSNDAIRQQMQLRLVNKVANKMKNQKRMKKKLEKKQDSKAAKTLSAILLAFIITWTPYSLFAVINPFCQNCIPGTLYNIGYWLCYINSTVNPMCYALCNANFRRTYWRILTCKWRRKRQQQRPAPRLVRRAAAYSRR</sequence>
<protein>
    <submittedName>
        <fullName evidence="15 16">Muscarinic acetylcholine receptor M5</fullName>
    </submittedName>
</protein>
<dbReference type="Gene3D" id="1.20.1070.10">
    <property type="entry name" value="Rhodopsin 7-helix transmembrane proteins"/>
    <property type="match status" value="2"/>
</dbReference>
<feature type="compositionally biased region" description="Basic and acidic residues" evidence="11">
    <location>
        <begin position="446"/>
        <end position="460"/>
    </location>
</feature>
<accession>A0A1S3K240</accession>
<feature type="region of interest" description="Disordered" evidence="11">
    <location>
        <begin position="415"/>
        <end position="460"/>
    </location>
</feature>
<dbReference type="GO" id="GO:0007187">
    <property type="term" value="P:G protein-coupled receptor signaling pathway, coupled to cyclic nucleotide second messenger"/>
    <property type="evidence" value="ECO:0007669"/>
    <property type="project" value="TreeGrafter"/>
</dbReference>
<dbReference type="STRING" id="7574.A0A1S3K240"/>
<evidence type="ECO:0000259" key="13">
    <source>
        <dbReference type="PROSITE" id="PS50262"/>
    </source>
</evidence>
<dbReference type="Pfam" id="PF00001">
    <property type="entry name" value="7tm_1"/>
    <property type="match status" value="2"/>
</dbReference>
<feature type="compositionally biased region" description="Polar residues" evidence="11">
    <location>
        <begin position="431"/>
        <end position="445"/>
    </location>
</feature>
<dbReference type="GO" id="GO:0005886">
    <property type="term" value="C:plasma membrane"/>
    <property type="evidence" value="ECO:0007669"/>
    <property type="project" value="UniProtKB-SubCell"/>
</dbReference>
<feature type="transmembrane region" description="Helical" evidence="12">
    <location>
        <begin position="120"/>
        <end position="146"/>
    </location>
</feature>
<dbReference type="PRINTS" id="PR00237">
    <property type="entry name" value="GPCRRHODOPSN"/>
</dbReference>
<gene>
    <name evidence="15 16 17 18" type="primary">LOC106178019</name>
</gene>
<dbReference type="RefSeq" id="XP_013416461.1">
    <property type="nucleotide sequence ID" value="XM_013561007.2"/>
</dbReference>
<evidence type="ECO:0000256" key="8">
    <source>
        <dbReference type="ARBA" id="ARBA00023224"/>
    </source>
</evidence>
<dbReference type="PANTHER" id="PTHR24247:SF265">
    <property type="entry name" value="MUSCARINIC ACETYLCHOLINE RECEPTOR DM1"/>
    <property type="match status" value="1"/>
</dbReference>
<keyword evidence="8 9" id="KW-0807">Transducer</keyword>
<evidence type="ECO:0000256" key="11">
    <source>
        <dbReference type="SAM" id="MobiDB-lite"/>
    </source>
</evidence>
<feature type="transmembrane region" description="Helical" evidence="12">
    <location>
        <begin position="200"/>
        <end position="225"/>
    </location>
</feature>
<evidence type="ECO:0000313" key="14">
    <source>
        <dbReference type="Proteomes" id="UP000085678"/>
    </source>
</evidence>
<keyword evidence="7 9" id="KW-0675">Receptor</keyword>
<dbReference type="PROSITE" id="PS00237">
    <property type="entry name" value="G_PROTEIN_RECEP_F1_1"/>
    <property type="match status" value="1"/>
</dbReference>
<evidence type="ECO:0000313" key="15">
    <source>
        <dbReference type="RefSeq" id="XP_013416461.1"/>
    </source>
</evidence>
<dbReference type="PROSITE" id="PS50262">
    <property type="entry name" value="G_PROTEIN_RECEP_F1_2"/>
    <property type="match status" value="1"/>
</dbReference>
<feature type="transmembrane region" description="Helical" evidence="12">
    <location>
        <begin position="626"/>
        <end position="645"/>
    </location>
</feature>
<feature type="transmembrane region" description="Helical" evidence="12">
    <location>
        <begin position="591"/>
        <end position="614"/>
    </location>
</feature>
<feature type="transmembrane region" description="Helical" evidence="12">
    <location>
        <begin position="158"/>
        <end position="179"/>
    </location>
</feature>
<evidence type="ECO:0000313" key="18">
    <source>
        <dbReference type="RefSeq" id="XP_013416464.1"/>
    </source>
</evidence>
<evidence type="ECO:0000256" key="7">
    <source>
        <dbReference type="ARBA" id="ARBA00023170"/>
    </source>
</evidence>
<feature type="compositionally biased region" description="Polar residues" evidence="11">
    <location>
        <begin position="305"/>
        <end position="322"/>
    </location>
</feature>
<keyword evidence="2" id="KW-1003">Cell membrane</keyword>
<feature type="region of interest" description="Disordered" evidence="11">
    <location>
        <begin position="283"/>
        <end position="331"/>
    </location>
</feature>
<dbReference type="CDD" id="cd15049">
    <property type="entry name" value="7tmA_mAChR"/>
    <property type="match status" value="1"/>
</dbReference>
<comment type="subcellular location">
    <subcellularLocation>
        <location evidence="1">Cell membrane</location>
        <topology evidence="1">Multi-pass membrane protein</topology>
    </subcellularLocation>
</comment>
<dbReference type="PRINTS" id="PR00243">
    <property type="entry name" value="MUSCARINICR"/>
</dbReference>
<evidence type="ECO:0000256" key="6">
    <source>
        <dbReference type="ARBA" id="ARBA00023136"/>
    </source>
</evidence>
<dbReference type="GO" id="GO:0045202">
    <property type="term" value="C:synapse"/>
    <property type="evidence" value="ECO:0007669"/>
    <property type="project" value="TreeGrafter"/>
</dbReference>